<evidence type="ECO:0000259" key="6">
    <source>
        <dbReference type="PROSITE" id="PS50102"/>
    </source>
</evidence>
<feature type="compositionally biased region" description="Low complexity" evidence="5">
    <location>
        <begin position="475"/>
        <end position="484"/>
    </location>
</feature>
<feature type="compositionally biased region" description="Basic residues" evidence="5">
    <location>
        <begin position="43"/>
        <end position="52"/>
    </location>
</feature>
<feature type="compositionally biased region" description="Low complexity" evidence="5">
    <location>
        <begin position="653"/>
        <end position="668"/>
    </location>
</feature>
<dbReference type="PANTHER" id="PTHR13948">
    <property type="entry name" value="RNA-BINDING PROTEIN"/>
    <property type="match status" value="1"/>
</dbReference>
<dbReference type="EMBL" id="KV442074">
    <property type="protein sequence ID" value="OAQ25788.1"/>
    <property type="molecule type" value="Genomic_DNA"/>
</dbReference>
<gene>
    <name evidence="8" type="ORF">K457DRAFT_35065</name>
</gene>
<protein>
    <recommendedName>
        <fullName evidence="10">RNA-binding domain-containing protein</fullName>
    </recommendedName>
</protein>
<dbReference type="Pfam" id="PF00076">
    <property type="entry name" value="RRM_1"/>
    <property type="match status" value="2"/>
</dbReference>
<dbReference type="InterPro" id="IPR035979">
    <property type="entry name" value="RBD_domain_sf"/>
</dbReference>
<dbReference type="InterPro" id="IPR012677">
    <property type="entry name" value="Nucleotide-bd_a/b_plait_sf"/>
</dbReference>
<organism evidence="8 9">
    <name type="scientific">Linnemannia elongata AG-77</name>
    <dbReference type="NCBI Taxonomy" id="1314771"/>
    <lineage>
        <taxon>Eukaryota</taxon>
        <taxon>Fungi</taxon>
        <taxon>Fungi incertae sedis</taxon>
        <taxon>Mucoromycota</taxon>
        <taxon>Mortierellomycotina</taxon>
        <taxon>Mortierellomycetes</taxon>
        <taxon>Mortierellales</taxon>
        <taxon>Mortierellaceae</taxon>
        <taxon>Linnemannia</taxon>
    </lineage>
</organism>
<dbReference type="Pfam" id="PF01585">
    <property type="entry name" value="G-patch"/>
    <property type="match status" value="1"/>
</dbReference>
<keyword evidence="3" id="KW-0539">Nucleus</keyword>
<evidence type="ECO:0000256" key="1">
    <source>
        <dbReference type="ARBA" id="ARBA00004123"/>
    </source>
</evidence>
<dbReference type="Proteomes" id="UP000078512">
    <property type="component" value="Unassembled WGS sequence"/>
</dbReference>
<feature type="compositionally biased region" description="Basic and acidic residues" evidence="5">
    <location>
        <begin position="898"/>
        <end position="912"/>
    </location>
</feature>
<dbReference type="GO" id="GO:0005634">
    <property type="term" value="C:nucleus"/>
    <property type="evidence" value="ECO:0007669"/>
    <property type="project" value="UniProtKB-SubCell"/>
</dbReference>
<sequence length="912" mass="99027">MPFMPFMPQNSISHMHTPPSSLQNCMEPISHNSSTRDRSRSRSRERRGRSRSRSRDRNGNNQRNSNKYRRGSQSPPNDRETYNRGSNLSSGPGYRNRQDRDRHSSSSSSNSADRKYGQRADLNNNRQTLSTNDNSQRSSRQQQQQQYSWRRDDNDATQREPQVEVILQGLPLDFQEDNVRAVVETRDIGLESIRIVRDRYSGESKGFGFLKFGQPQYAQDFVKEFSPSIRMGPNWVRIAFSNNPSGSRETLRRCVECDMTNGAHREDCHRSSPSKQVGHASEGRSSHGSGANNTSGSNRTGADTEFGYDMHRQQQYHDQQQEHFLNQNQSLASAFQPQPLNVGARDIGSVPNSILVVTDLPSLVNEAGIWNALSLLGPLVRVMLAKDRQSKISWGYCFAEFSDIQGATMALEKAKGMTFTIQKKVVAIHYAHHGSFIPAYAPTQWTIDYGFDGQLAIYWDEQAFLSVYTSPSAASRTPTASSHPKITAGTAKTTGSENDELSAFYAVMGDVLQSEPPRSGAGSSIFAVPTFGGAASSTGSGAAVNPSLHTPETGAIIPPSTPTPVVTELPSIPTTAKIDEVQLAGIAAAQAAEQLAKAEEKKRKAGQGQPSSVIGIGGGGKKVSIQLQKWSNMQAAVDLAPIDHGASQEAPVTSSTSPSSLSSQTSSTATARQQELIYEPDELLDLKINACLLCQRRLKSLQDLRKHQSLSDLHKKNLLDHSAIEAALAKSRGTTAVGASSSSSNSSAAPSAIKAPSALGEEEPKYRDRAAERRQIFGQPDYPLPPMPSSRDHGGGARSNFNNNNPYTRGSSNTTHGNQDIIIPEQPTKDGIKEDNIGNRLLKSMGWKEGQGLGKDGDGIKAPIQASGYAKGVGIGAGLQRKADGSGRGGPLGNYAESAKELARRRYEQSGL</sequence>
<feature type="compositionally biased region" description="Polar residues" evidence="5">
    <location>
        <begin position="286"/>
        <end position="301"/>
    </location>
</feature>
<feature type="domain" description="RRM" evidence="6">
    <location>
        <begin position="353"/>
        <end position="433"/>
    </location>
</feature>
<feature type="domain" description="RRM" evidence="6">
    <location>
        <begin position="163"/>
        <end position="243"/>
    </location>
</feature>
<feature type="region of interest" description="Disordered" evidence="5">
    <location>
        <begin position="736"/>
        <end position="823"/>
    </location>
</feature>
<feature type="region of interest" description="Disordered" evidence="5">
    <location>
        <begin position="1"/>
        <end position="159"/>
    </location>
</feature>
<dbReference type="GO" id="GO:0000398">
    <property type="term" value="P:mRNA splicing, via spliceosome"/>
    <property type="evidence" value="ECO:0007669"/>
    <property type="project" value="TreeGrafter"/>
</dbReference>
<feature type="compositionally biased region" description="Low complexity" evidence="5">
    <location>
        <begin position="739"/>
        <end position="758"/>
    </location>
</feature>
<dbReference type="SUPFAM" id="SSF54928">
    <property type="entry name" value="RNA-binding domain, RBD"/>
    <property type="match status" value="1"/>
</dbReference>
<dbReference type="PROSITE" id="PS50102">
    <property type="entry name" value="RRM"/>
    <property type="match status" value="2"/>
</dbReference>
<feature type="compositionally biased region" description="Basic and acidic residues" evidence="5">
    <location>
        <begin position="149"/>
        <end position="159"/>
    </location>
</feature>
<accession>A0A197JLE3</accession>
<evidence type="ECO:0000256" key="5">
    <source>
        <dbReference type="SAM" id="MobiDB-lite"/>
    </source>
</evidence>
<keyword evidence="2 4" id="KW-0694">RNA-binding</keyword>
<dbReference type="InterPro" id="IPR000504">
    <property type="entry name" value="RRM_dom"/>
</dbReference>
<evidence type="ECO:0008006" key="10">
    <source>
        <dbReference type="Google" id="ProtNLM"/>
    </source>
</evidence>
<evidence type="ECO:0000313" key="9">
    <source>
        <dbReference type="Proteomes" id="UP000078512"/>
    </source>
</evidence>
<dbReference type="OrthoDB" id="4822at2759"/>
<evidence type="ECO:0000256" key="3">
    <source>
        <dbReference type="ARBA" id="ARBA00023242"/>
    </source>
</evidence>
<feature type="region of interest" description="Disordered" evidence="5">
    <location>
        <begin position="475"/>
        <end position="494"/>
    </location>
</feature>
<dbReference type="SMART" id="SM00443">
    <property type="entry name" value="G_patch"/>
    <property type="match status" value="1"/>
</dbReference>
<feature type="region of interest" description="Disordered" evidence="5">
    <location>
        <begin position="645"/>
        <end position="668"/>
    </location>
</feature>
<dbReference type="AlphaFoldDB" id="A0A197JLE3"/>
<reference evidence="8 9" key="1">
    <citation type="submission" date="2016-05" db="EMBL/GenBank/DDBJ databases">
        <title>Genome sequencing reveals origins of a unique bacterial endosymbiosis in the earliest lineages of terrestrial Fungi.</title>
        <authorList>
            <consortium name="DOE Joint Genome Institute"/>
            <person name="Uehling J."/>
            <person name="Gryganskyi A."/>
            <person name="Hameed K."/>
            <person name="Tschaplinski T."/>
            <person name="Misztal P."/>
            <person name="Wu S."/>
            <person name="Desiro A."/>
            <person name="Vande Pol N."/>
            <person name="Du Z.-Y."/>
            <person name="Zienkiewicz A."/>
            <person name="Zienkiewicz K."/>
            <person name="Morin E."/>
            <person name="Tisserant E."/>
            <person name="Splivallo R."/>
            <person name="Hainaut M."/>
            <person name="Henrissat B."/>
            <person name="Ohm R."/>
            <person name="Kuo A."/>
            <person name="Yan J."/>
            <person name="Lipzen A."/>
            <person name="Nolan M."/>
            <person name="Labutti K."/>
            <person name="Barry K."/>
            <person name="Goldstein A."/>
            <person name="Labbe J."/>
            <person name="Schadt C."/>
            <person name="Tuskan G."/>
            <person name="Grigoriev I."/>
            <person name="Martin F."/>
            <person name="Vilgalys R."/>
            <person name="Bonito G."/>
        </authorList>
    </citation>
    <scope>NUCLEOTIDE SEQUENCE [LARGE SCALE GENOMIC DNA]</scope>
    <source>
        <strain evidence="8 9">AG-77</strain>
    </source>
</reference>
<feature type="compositionally biased region" description="Polar residues" evidence="5">
    <location>
        <begin position="121"/>
        <end position="134"/>
    </location>
</feature>
<feature type="domain" description="G-patch" evidence="7">
    <location>
        <begin position="834"/>
        <end position="880"/>
    </location>
</feature>
<keyword evidence="9" id="KW-1185">Reference proteome</keyword>
<dbReference type="PANTHER" id="PTHR13948:SF3">
    <property type="entry name" value="FI21118P1"/>
    <property type="match status" value="1"/>
</dbReference>
<name>A0A197JLE3_9FUNG</name>
<evidence type="ECO:0000313" key="8">
    <source>
        <dbReference type="EMBL" id="OAQ25788.1"/>
    </source>
</evidence>
<evidence type="ECO:0000256" key="4">
    <source>
        <dbReference type="PROSITE-ProRule" id="PRU00176"/>
    </source>
</evidence>
<feature type="region of interest" description="Disordered" evidence="5">
    <location>
        <begin position="878"/>
        <end position="912"/>
    </location>
</feature>
<evidence type="ECO:0000259" key="7">
    <source>
        <dbReference type="PROSITE" id="PS50174"/>
    </source>
</evidence>
<feature type="compositionally biased region" description="Polar residues" evidence="5">
    <location>
        <begin position="799"/>
        <end position="818"/>
    </location>
</feature>
<dbReference type="SMART" id="SM00360">
    <property type="entry name" value="RRM"/>
    <property type="match status" value="2"/>
</dbReference>
<dbReference type="PROSITE" id="PS50174">
    <property type="entry name" value="G_PATCH"/>
    <property type="match status" value="1"/>
</dbReference>
<comment type="subcellular location">
    <subcellularLocation>
        <location evidence="1">Nucleus</location>
    </subcellularLocation>
</comment>
<feature type="compositionally biased region" description="Polar residues" evidence="5">
    <location>
        <begin position="8"/>
        <end position="24"/>
    </location>
</feature>
<dbReference type="GO" id="GO:0003723">
    <property type="term" value="F:RNA binding"/>
    <property type="evidence" value="ECO:0007669"/>
    <property type="project" value="UniProtKB-UniRule"/>
</dbReference>
<feature type="compositionally biased region" description="Low complexity" evidence="5">
    <location>
        <begin position="135"/>
        <end position="148"/>
    </location>
</feature>
<evidence type="ECO:0000256" key="2">
    <source>
        <dbReference type="ARBA" id="ARBA00022884"/>
    </source>
</evidence>
<dbReference type="Gene3D" id="3.30.70.330">
    <property type="match status" value="2"/>
</dbReference>
<feature type="compositionally biased region" description="Basic and acidic residues" evidence="5">
    <location>
        <begin position="762"/>
        <end position="775"/>
    </location>
</feature>
<dbReference type="STRING" id="1314771.A0A197JLE3"/>
<feature type="region of interest" description="Disordered" evidence="5">
    <location>
        <begin position="263"/>
        <end position="304"/>
    </location>
</feature>
<dbReference type="InterPro" id="IPR000467">
    <property type="entry name" value="G_patch_dom"/>
</dbReference>
<proteinExistence type="predicted"/>